<dbReference type="AlphaFoldDB" id="C6Y2C1"/>
<evidence type="ECO:0000313" key="2">
    <source>
        <dbReference type="Proteomes" id="UP000000852"/>
    </source>
</evidence>
<dbReference type="EMBL" id="CP001681">
    <property type="protein sequence ID" value="ACU03114.1"/>
    <property type="molecule type" value="Genomic_DNA"/>
</dbReference>
<name>C6Y2C1_PEDHD</name>
<accession>C6Y2C1</accession>
<dbReference type="KEGG" id="phe:Phep_0892"/>
<evidence type="ECO:0000313" key="1">
    <source>
        <dbReference type="EMBL" id="ACU03114.1"/>
    </source>
</evidence>
<reference evidence="1 2" key="1">
    <citation type="journal article" date="2009" name="Stand. Genomic Sci.">
        <title>Complete genome sequence of Pedobacter heparinus type strain (HIM 762-3).</title>
        <authorList>
            <person name="Han C."/>
            <person name="Spring S."/>
            <person name="Lapidus A."/>
            <person name="Del Rio T.G."/>
            <person name="Tice H."/>
            <person name="Copeland A."/>
            <person name="Cheng J.F."/>
            <person name="Lucas S."/>
            <person name="Chen F."/>
            <person name="Nolan M."/>
            <person name="Bruce D."/>
            <person name="Goodwin L."/>
            <person name="Pitluck S."/>
            <person name="Ivanova N."/>
            <person name="Mavromatis K."/>
            <person name="Mikhailova N."/>
            <person name="Pati A."/>
            <person name="Chen A."/>
            <person name="Palaniappan K."/>
            <person name="Land M."/>
            <person name="Hauser L."/>
            <person name="Chang Y.J."/>
            <person name="Jeffries C.C."/>
            <person name="Saunders E."/>
            <person name="Chertkov O."/>
            <person name="Brettin T."/>
            <person name="Goker M."/>
            <person name="Rohde M."/>
            <person name="Bristow J."/>
            <person name="Eisen J.A."/>
            <person name="Markowitz V."/>
            <person name="Hugenholtz P."/>
            <person name="Kyrpides N.C."/>
            <person name="Klenk H.P."/>
            <person name="Detter J.C."/>
        </authorList>
    </citation>
    <scope>NUCLEOTIDE SEQUENCE [LARGE SCALE GENOMIC DNA]</scope>
    <source>
        <strain evidence="2">ATCC 13125 / DSM 2366 / CIP 104194 / JCM 7457 / NBRC 12017 / NCIMB 9290 / NRRL B-14731 / HIM 762-3</strain>
    </source>
</reference>
<keyword evidence="2" id="KW-1185">Reference proteome</keyword>
<organism evidence="1 2">
    <name type="scientific">Pedobacter heparinus (strain ATCC 13125 / DSM 2366 / CIP 104194 / JCM 7457 / NBRC 12017 / NCIMB 9290 / NRRL B-14731 / HIM 762-3)</name>
    <dbReference type="NCBI Taxonomy" id="485917"/>
    <lineage>
        <taxon>Bacteria</taxon>
        <taxon>Pseudomonadati</taxon>
        <taxon>Bacteroidota</taxon>
        <taxon>Sphingobacteriia</taxon>
        <taxon>Sphingobacteriales</taxon>
        <taxon>Sphingobacteriaceae</taxon>
        <taxon>Pedobacter</taxon>
    </lineage>
</organism>
<sequence>MVEWFFYINERDGINTTYQQSKTIDRAETQIISYFALDKNP</sequence>
<proteinExistence type="predicted"/>
<dbReference type="STRING" id="485917.Phep_0892"/>
<protein>
    <submittedName>
        <fullName evidence="1">Uncharacterized protein</fullName>
    </submittedName>
</protein>
<dbReference type="HOGENOM" id="CLU_3274127_0_0_10"/>
<dbReference type="Proteomes" id="UP000000852">
    <property type="component" value="Chromosome"/>
</dbReference>
<gene>
    <name evidence="1" type="ordered locus">Phep_0892</name>
</gene>